<dbReference type="AlphaFoldDB" id="A0A0F8X040"/>
<accession>A0A0F8X040</accession>
<dbReference type="EMBL" id="LAZR01066140">
    <property type="protein sequence ID" value="KKK54155.1"/>
    <property type="molecule type" value="Genomic_DNA"/>
</dbReference>
<gene>
    <name evidence="1" type="ORF">LCGC14_3087580</name>
</gene>
<protein>
    <submittedName>
        <fullName evidence="1">Uncharacterized protein</fullName>
    </submittedName>
</protein>
<evidence type="ECO:0000313" key="1">
    <source>
        <dbReference type="EMBL" id="KKK54155.1"/>
    </source>
</evidence>
<reference evidence="1" key="1">
    <citation type="journal article" date="2015" name="Nature">
        <title>Complex archaea that bridge the gap between prokaryotes and eukaryotes.</title>
        <authorList>
            <person name="Spang A."/>
            <person name="Saw J.H."/>
            <person name="Jorgensen S.L."/>
            <person name="Zaremba-Niedzwiedzka K."/>
            <person name="Martijn J."/>
            <person name="Lind A.E."/>
            <person name="van Eijk R."/>
            <person name="Schleper C."/>
            <person name="Guy L."/>
            <person name="Ettema T.J."/>
        </authorList>
    </citation>
    <scope>NUCLEOTIDE SEQUENCE</scope>
</reference>
<name>A0A0F8X040_9ZZZZ</name>
<comment type="caution">
    <text evidence="1">The sequence shown here is derived from an EMBL/GenBank/DDBJ whole genome shotgun (WGS) entry which is preliminary data.</text>
</comment>
<feature type="non-terminal residue" evidence="1">
    <location>
        <position position="96"/>
    </location>
</feature>
<proteinExistence type="predicted"/>
<sequence>MVVNDKKWNPEEFMKNLKERSEEKTIEMEQEKERLKQRILLEWRQHKSVFFWEQCFKYVEFKIIRQTFNNTNNLAATGYPVKNKAGLFVSTLKKMG</sequence>
<organism evidence="1">
    <name type="scientific">marine sediment metagenome</name>
    <dbReference type="NCBI Taxonomy" id="412755"/>
    <lineage>
        <taxon>unclassified sequences</taxon>
        <taxon>metagenomes</taxon>
        <taxon>ecological metagenomes</taxon>
    </lineage>
</organism>